<evidence type="ECO:0000256" key="6">
    <source>
        <dbReference type="ARBA" id="ARBA00023139"/>
    </source>
</evidence>
<dbReference type="PIRSF" id="PIRSF004654">
    <property type="entry name" value="NlpI"/>
    <property type="match status" value="1"/>
</dbReference>
<dbReference type="Gene3D" id="1.25.40.10">
    <property type="entry name" value="Tetratricopeptide repeat domain"/>
    <property type="match status" value="1"/>
</dbReference>
<keyword evidence="6" id="KW-0564">Palmitate</keyword>
<keyword evidence="11" id="KW-1185">Reference proteome</keyword>
<reference evidence="10 11" key="2">
    <citation type="journal article" date="2022" name="Mar. Drugs">
        <title>Bioassay-Guided Fractionation Leads to the Detection of Cholic Acid Generated by the Rare Thalassomonas sp.</title>
        <authorList>
            <person name="Pheiffer F."/>
            <person name="Schneider Y.K."/>
            <person name="Hansen E.H."/>
            <person name="Andersen J.H."/>
            <person name="Isaksson J."/>
            <person name="Busche T."/>
            <person name="R C."/>
            <person name="Kalinowski J."/>
            <person name="Zyl L.V."/>
            <person name="Trindade M."/>
        </authorList>
    </citation>
    <scope>NUCLEOTIDE SEQUENCE [LARGE SCALE GENOMIC DNA]</scope>
    <source>
        <strain evidence="10 11">A5K-106</strain>
    </source>
</reference>
<protein>
    <recommendedName>
        <fullName evidence="8">Lipoprotein NlpI</fullName>
    </recommendedName>
</protein>
<dbReference type="PROSITE" id="PS50005">
    <property type="entry name" value="TPR"/>
    <property type="match status" value="2"/>
</dbReference>
<evidence type="ECO:0000256" key="2">
    <source>
        <dbReference type="ARBA" id="ARBA00022729"/>
    </source>
</evidence>
<sequence>MKPLFKLAAISLIILTQGCTSLGNEGKQSATMGQLVIAEPMPVNYKSEIALARLTEVIQRAEITDLQKAQLYYDRGVIFDSVGLRSLARLDFNRALRLKPDLVDAYNFLGIHFTQLQEFNQAYDSFDSALDLAPEHDYAYLNRGIALYYGGRPGLAKDDFATFHQKQTNDPYRLIWLYLAEQKVDQEKALANLKAKADLIHDDTWAKQIIYLYLDELPQSQFIDQLTDNIQSNKELTDRLCEAYFYLGKYSQIHGHPNVAANYFKLALSTNVYEFVEHRYAKLELELMREKIAGKAAPVN</sequence>
<evidence type="ECO:0000256" key="3">
    <source>
        <dbReference type="ARBA" id="ARBA00022737"/>
    </source>
</evidence>
<dbReference type="PROSITE" id="PS51257">
    <property type="entry name" value="PROKAR_LIPOPROTEIN"/>
    <property type="match status" value="1"/>
</dbReference>
<comment type="subcellular location">
    <subcellularLocation>
        <location evidence="8">Cell membrane</location>
    </subcellularLocation>
</comment>
<dbReference type="InterPro" id="IPR050498">
    <property type="entry name" value="Ycf3"/>
</dbReference>
<keyword evidence="7 10" id="KW-0449">Lipoprotein</keyword>
<reference evidence="10 11" key="1">
    <citation type="journal article" date="2015" name="Genome Announc.">
        <title>Draft Genome Sequences of Marine Isolates of Thalassomonas viridans and Thalassomonas actiniarum.</title>
        <authorList>
            <person name="Olonade I."/>
            <person name="van Zyl L.J."/>
            <person name="Trindade M."/>
        </authorList>
    </citation>
    <scope>NUCLEOTIDE SEQUENCE [LARGE SCALE GENOMIC DNA]</scope>
    <source>
        <strain evidence="10 11">A5K-106</strain>
    </source>
</reference>
<feature type="repeat" description="TPR" evidence="9">
    <location>
        <begin position="103"/>
        <end position="136"/>
    </location>
</feature>
<dbReference type="SUPFAM" id="SSF48452">
    <property type="entry name" value="TPR-like"/>
    <property type="match status" value="1"/>
</dbReference>
<dbReference type="InterPro" id="IPR011990">
    <property type="entry name" value="TPR-like_helical_dom_sf"/>
</dbReference>
<dbReference type="PANTHER" id="PTHR44858:SF1">
    <property type="entry name" value="UDP-N-ACETYLGLUCOSAMINE--PEPTIDE N-ACETYLGLUCOSAMINYLTRANSFERASE SPINDLY-RELATED"/>
    <property type="match status" value="1"/>
</dbReference>
<evidence type="ECO:0000256" key="5">
    <source>
        <dbReference type="ARBA" id="ARBA00023136"/>
    </source>
</evidence>
<evidence type="ECO:0000256" key="7">
    <source>
        <dbReference type="ARBA" id="ARBA00023288"/>
    </source>
</evidence>
<accession>A0AAE9YNZ8</accession>
<dbReference type="AlphaFoldDB" id="A0AAE9YNZ8"/>
<keyword evidence="5 8" id="KW-0472">Membrane</keyword>
<dbReference type="InterPro" id="IPR023605">
    <property type="entry name" value="Lipoprotein_NlpI"/>
</dbReference>
<comment type="function">
    <text evidence="8">May be involved in cell division.</text>
</comment>
<dbReference type="InterPro" id="IPR019734">
    <property type="entry name" value="TPR_rpt"/>
</dbReference>
<dbReference type="SMART" id="SM00028">
    <property type="entry name" value="TPR"/>
    <property type="match status" value="3"/>
</dbReference>
<keyword evidence="1 8" id="KW-1003">Cell membrane</keyword>
<dbReference type="GO" id="GO:0005886">
    <property type="term" value="C:plasma membrane"/>
    <property type="evidence" value="ECO:0007669"/>
    <property type="project" value="UniProtKB-SubCell"/>
</dbReference>
<keyword evidence="2" id="KW-0732">Signal</keyword>
<dbReference type="RefSeq" id="WP_152646768.1">
    <property type="nucleotide sequence ID" value="NZ_CP059735.1"/>
</dbReference>
<organism evidence="10 11">
    <name type="scientific">Thalassomonas actiniarum</name>
    <dbReference type="NCBI Taxonomy" id="485447"/>
    <lineage>
        <taxon>Bacteria</taxon>
        <taxon>Pseudomonadati</taxon>
        <taxon>Pseudomonadota</taxon>
        <taxon>Gammaproteobacteria</taxon>
        <taxon>Alteromonadales</taxon>
        <taxon>Colwelliaceae</taxon>
        <taxon>Thalassomonas</taxon>
    </lineage>
</organism>
<name>A0AAE9YNZ8_9GAMM</name>
<feature type="repeat" description="TPR" evidence="9">
    <location>
        <begin position="69"/>
        <end position="102"/>
    </location>
</feature>
<dbReference type="PANTHER" id="PTHR44858">
    <property type="entry name" value="TETRATRICOPEPTIDE REPEAT PROTEIN 6"/>
    <property type="match status" value="1"/>
</dbReference>
<keyword evidence="3" id="KW-0677">Repeat</keyword>
<evidence type="ECO:0000256" key="4">
    <source>
        <dbReference type="ARBA" id="ARBA00022803"/>
    </source>
</evidence>
<keyword evidence="4 9" id="KW-0802">TPR repeat</keyword>
<dbReference type="NCBIfam" id="NF008391">
    <property type="entry name" value="PRK11189.1"/>
    <property type="match status" value="1"/>
</dbReference>
<gene>
    <name evidence="10" type="primary">nlpI</name>
    <name evidence="10" type="ORF">SG35_020040</name>
</gene>
<evidence type="ECO:0000256" key="1">
    <source>
        <dbReference type="ARBA" id="ARBA00022475"/>
    </source>
</evidence>
<dbReference type="KEGG" id="tact:SG35_020040"/>
<dbReference type="PROSITE" id="PS50293">
    <property type="entry name" value="TPR_REGION"/>
    <property type="match status" value="1"/>
</dbReference>
<evidence type="ECO:0000313" key="11">
    <source>
        <dbReference type="Proteomes" id="UP000032568"/>
    </source>
</evidence>
<evidence type="ECO:0000313" key="10">
    <source>
        <dbReference type="EMBL" id="WDD97589.1"/>
    </source>
</evidence>
<comment type="subunit">
    <text evidence="8">Homodimer.</text>
</comment>
<evidence type="ECO:0000256" key="9">
    <source>
        <dbReference type="PROSITE-ProRule" id="PRU00339"/>
    </source>
</evidence>
<evidence type="ECO:0000256" key="8">
    <source>
        <dbReference type="PIRNR" id="PIRNR004654"/>
    </source>
</evidence>
<proteinExistence type="predicted"/>
<dbReference type="EMBL" id="CP059735">
    <property type="protein sequence ID" value="WDD97589.1"/>
    <property type="molecule type" value="Genomic_DNA"/>
</dbReference>
<dbReference type="Proteomes" id="UP000032568">
    <property type="component" value="Chromosome"/>
</dbReference>